<dbReference type="Proteomes" id="UP000294911">
    <property type="component" value="Unassembled WGS sequence"/>
</dbReference>
<dbReference type="OrthoDB" id="3637369at2"/>
<feature type="transmembrane region" description="Helical" evidence="1">
    <location>
        <begin position="35"/>
        <end position="56"/>
    </location>
</feature>
<comment type="caution">
    <text evidence="2">The sequence shown here is derived from an EMBL/GenBank/DDBJ whole genome shotgun (WGS) entry which is preliminary data.</text>
</comment>
<organism evidence="2 3">
    <name type="scientific">Tamaricihabitans halophyticus</name>
    <dbReference type="NCBI Taxonomy" id="1262583"/>
    <lineage>
        <taxon>Bacteria</taxon>
        <taxon>Bacillati</taxon>
        <taxon>Actinomycetota</taxon>
        <taxon>Actinomycetes</taxon>
        <taxon>Pseudonocardiales</taxon>
        <taxon>Pseudonocardiaceae</taxon>
        <taxon>Tamaricihabitans</taxon>
    </lineage>
</organism>
<accession>A0A4R2QXC2</accession>
<dbReference type="InterPro" id="IPR039708">
    <property type="entry name" value="MT1774/Rv1733c-like"/>
</dbReference>
<keyword evidence="3" id="KW-1185">Reference proteome</keyword>
<keyword evidence="1" id="KW-0812">Transmembrane</keyword>
<protein>
    <recommendedName>
        <fullName evidence="4">Transmembrane protein</fullName>
    </recommendedName>
</protein>
<evidence type="ECO:0000313" key="3">
    <source>
        <dbReference type="Proteomes" id="UP000294911"/>
    </source>
</evidence>
<proteinExistence type="predicted"/>
<gene>
    <name evidence="2" type="ORF">EV191_104205</name>
</gene>
<name>A0A4R2QXC2_9PSEU</name>
<keyword evidence="1" id="KW-0472">Membrane</keyword>
<reference evidence="2 3" key="1">
    <citation type="submission" date="2019-03" db="EMBL/GenBank/DDBJ databases">
        <title>Genomic Encyclopedia of Type Strains, Phase IV (KMG-IV): sequencing the most valuable type-strain genomes for metagenomic binning, comparative biology and taxonomic classification.</title>
        <authorList>
            <person name="Goeker M."/>
        </authorList>
    </citation>
    <scope>NUCLEOTIDE SEQUENCE [LARGE SCALE GENOMIC DNA]</scope>
    <source>
        <strain evidence="2 3">DSM 45765</strain>
    </source>
</reference>
<evidence type="ECO:0000256" key="1">
    <source>
        <dbReference type="SAM" id="Phobius"/>
    </source>
</evidence>
<sequence length="198" mass="21983">MGLERVRRRSRLLEWVFRYPAGSTRRAVDRLESSLVVSALLIMIIAIPIAVAAGSATRDAVAHRAETSYQTQAVLLDDAPRRTLTEPGDLTTPDTRVRARWQTESGGTDTGKITSQPGMRAGERVDIWVDDSGRPNRQPTTQSMAVPTGVLTGLVSYFAIGMVVGLCVTALRWRLDRVRAAQWAHEWVLVAPIWSRQY</sequence>
<dbReference type="AlphaFoldDB" id="A0A4R2QXC2"/>
<dbReference type="PANTHER" id="PTHR42305:SF1">
    <property type="entry name" value="MEMBRANE PROTEIN RV1733C-RELATED"/>
    <property type="match status" value="1"/>
</dbReference>
<keyword evidence="1" id="KW-1133">Transmembrane helix</keyword>
<dbReference type="PANTHER" id="PTHR42305">
    <property type="entry name" value="MEMBRANE PROTEIN RV1733C-RELATED"/>
    <property type="match status" value="1"/>
</dbReference>
<evidence type="ECO:0000313" key="2">
    <source>
        <dbReference type="EMBL" id="TCP53638.1"/>
    </source>
</evidence>
<evidence type="ECO:0008006" key="4">
    <source>
        <dbReference type="Google" id="ProtNLM"/>
    </source>
</evidence>
<dbReference type="RefSeq" id="WP_132877346.1">
    <property type="nucleotide sequence ID" value="NZ_SLXQ01000004.1"/>
</dbReference>
<feature type="transmembrane region" description="Helical" evidence="1">
    <location>
        <begin position="154"/>
        <end position="173"/>
    </location>
</feature>
<dbReference type="EMBL" id="SLXQ01000004">
    <property type="protein sequence ID" value="TCP53638.1"/>
    <property type="molecule type" value="Genomic_DNA"/>
</dbReference>